<dbReference type="Proteomes" id="UP000230750">
    <property type="component" value="Unassembled WGS sequence"/>
</dbReference>
<dbReference type="Gene3D" id="3.40.50.10090">
    <property type="match status" value="2"/>
</dbReference>
<dbReference type="UniPathway" id="UPA00251">
    <property type="reaction ID" value="UER00320"/>
</dbReference>
<comment type="function">
    <text evidence="11">Catalyzes cyclization of the linear tetrapyrrole, hydroxymethylbilane, to the macrocyclic uroporphyrinogen III, the branch point for the various sub-pathways leading to the wide diversity of porphyrins. Porphyrins act as cofactors for a multitude of enzymes that perform a variety of processes within the cell such as methionine synthesis (vitamin B12) or oxygen transport (heme).</text>
</comment>
<dbReference type="EC" id="4.2.1.75" evidence="3"/>
<evidence type="ECO:0000313" key="13">
    <source>
        <dbReference type="EMBL" id="PIK55229.1"/>
    </source>
</evidence>
<dbReference type="InterPro" id="IPR039793">
    <property type="entry name" value="UROS/Hem4"/>
</dbReference>
<comment type="pathway">
    <text evidence="1">Porphyrin-containing compound metabolism; protoporphyrin-IX biosynthesis; coproporphyrinogen-III from 5-aminolevulinate: step 3/4.</text>
</comment>
<gene>
    <name evidence="13" type="ORF">BSL78_07824</name>
</gene>
<keyword evidence="14" id="KW-1185">Reference proteome</keyword>
<dbReference type="PANTHER" id="PTHR12390">
    <property type="entry name" value="UROPORPHYRINOGEN III SYNTHASE"/>
    <property type="match status" value="1"/>
</dbReference>
<dbReference type="GO" id="GO:0006780">
    <property type="term" value="P:uroporphyrinogen III biosynthetic process"/>
    <property type="evidence" value="ECO:0007669"/>
    <property type="project" value="InterPro"/>
</dbReference>
<accession>A0A2G8L4N5</accession>
<evidence type="ECO:0000256" key="8">
    <source>
        <dbReference type="ARBA" id="ARBA00032649"/>
    </source>
</evidence>
<dbReference type="Pfam" id="PF02602">
    <property type="entry name" value="HEM4"/>
    <property type="match status" value="1"/>
</dbReference>
<comment type="similarity">
    <text evidence="2">Belongs to the uroporphyrinogen-III synthase family.</text>
</comment>
<evidence type="ECO:0000256" key="1">
    <source>
        <dbReference type="ARBA" id="ARBA00004772"/>
    </source>
</evidence>
<dbReference type="EMBL" id="MRZV01000222">
    <property type="protein sequence ID" value="PIK55229.1"/>
    <property type="molecule type" value="Genomic_DNA"/>
</dbReference>
<evidence type="ECO:0000256" key="10">
    <source>
        <dbReference type="ARBA" id="ARBA00048617"/>
    </source>
</evidence>
<dbReference type="GO" id="GO:0006782">
    <property type="term" value="P:protoporphyrinogen IX biosynthetic process"/>
    <property type="evidence" value="ECO:0007669"/>
    <property type="project" value="UniProtKB-UniPathway"/>
</dbReference>
<evidence type="ECO:0000256" key="4">
    <source>
        <dbReference type="ARBA" id="ARBA00023133"/>
    </source>
</evidence>
<organism evidence="13 14">
    <name type="scientific">Stichopus japonicus</name>
    <name type="common">Sea cucumber</name>
    <dbReference type="NCBI Taxonomy" id="307972"/>
    <lineage>
        <taxon>Eukaryota</taxon>
        <taxon>Metazoa</taxon>
        <taxon>Echinodermata</taxon>
        <taxon>Eleutherozoa</taxon>
        <taxon>Echinozoa</taxon>
        <taxon>Holothuroidea</taxon>
        <taxon>Aspidochirotacea</taxon>
        <taxon>Aspidochirotida</taxon>
        <taxon>Stichopodidae</taxon>
        <taxon>Apostichopus</taxon>
    </lineage>
</organism>
<evidence type="ECO:0000256" key="5">
    <source>
        <dbReference type="ARBA" id="ARBA00023239"/>
    </source>
</evidence>
<dbReference type="AlphaFoldDB" id="A0A2G8L4N5"/>
<reference evidence="13 14" key="1">
    <citation type="journal article" date="2017" name="PLoS Biol.">
        <title>The sea cucumber genome provides insights into morphological evolution and visceral regeneration.</title>
        <authorList>
            <person name="Zhang X."/>
            <person name="Sun L."/>
            <person name="Yuan J."/>
            <person name="Sun Y."/>
            <person name="Gao Y."/>
            <person name="Zhang L."/>
            <person name="Li S."/>
            <person name="Dai H."/>
            <person name="Hamel J.F."/>
            <person name="Liu C."/>
            <person name="Yu Y."/>
            <person name="Liu S."/>
            <person name="Lin W."/>
            <person name="Guo K."/>
            <person name="Jin S."/>
            <person name="Xu P."/>
            <person name="Storey K.B."/>
            <person name="Huan P."/>
            <person name="Zhang T."/>
            <person name="Zhou Y."/>
            <person name="Zhang J."/>
            <person name="Lin C."/>
            <person name="Li X."/>
            <person name="Xing L."/>
            <person name="Huo D."/>
            <person name="Sun M."/>
            <person name="Wang L."/>
            <person name="Mercier A."/>
            <person name="Li F."/>
            <person name="Yang H."/>
            <person name="Xiang J."/>
        </authorList>
    </citation>
    <scope>NUCLEOTIDE SEQUENCE [LARGE SCALE GENOMIC DNA]</scope>
    <source>
        <strain evidence="13">Shaxun</strain>
        <tissue evidence="13">Muscle</tissue>
    </source>
</reference>
<keyword evidence="5" id="KW-0456">Lyase</keyword>
<evidence type="ECO:0000259" key="12">
    <source>
        <dbReference type="Pfam" id="PF02602"/>
    </source>
</evidence>
<proteinExistence type="inferred from homology"/>
<dbReference type="SUPFAM" id="SSF69618">
    <property type="entry name" value="HemD-like"/>
    <property type="match status" value="1"/>
</dbReference>
<feature type="domain" description="Tetrapyrrole biosynthesis uroporphyrinogen III synthase" evidence="12">
    <location>
        <begin position="21"/>
        <end position="231"/>
    </location>
</feature>
<dbReference type="FunFam" id="3.40.50.10090:FF:000003">
    <property type="entry name" value="uroporphyrinogen-III synthase"/>
    <property type="match status" value="1"/>
</dbReference>
<sequence>MMSVLLLRSTQANSSPDKYQQVFSSASINIESTSPIGFEFFDLDKLYESIQKPGDFSGIIFSSPRTVQAVKLCIEQYSSLEEWSSSGLQVAWGRHPAFSVGTSTSSEAENVGFQTVGADCGNAENLVQVIFEKIQPNEPPLLFPCGTLRRDVIPKSLESRGVKFTPCIVYKTCPEPRLKENLEGYIKHHGRRPDAVVFFSPSGVQFSKMVLKELQIEPSSKCKFFAIGLTT</sequence>
<evidence type="ECO:0000256" key="11">
    <source>
        <dbReference type="ARBA" id="ARBA00060039"/>
    </source>
</evidence>
<dbReference type="InterPro" id="IPR036108">
    <property type="entry name" value="4pyrrol_syn_uPrphyn_synt_sf"/>
</dbReference>
<evidence type="ECO:0000256" key="2">
    <source>
        <dbReference type="ARBA" id="ARBA00008133"/>
    </source>
</evidence>
<evidence type="ECO:0000313" key="14">
    <source>
        <dbReference type="Proteomes" id="UP000230750"/>
    </source>
</evidence>
<comment type="caution">
    <text evidence="13">The sequence shown here is derived from an EMBL/GenBank/DDBJ whole genome shotgun (WGS) entry which is preliminary data.</text>
</comment>
<evidence type="ECO:0000256" key="3">
    <source>
        <dbReference type="ARBA" id="ARBA00013109"/>
    </source>
</evidence>
<dbReference type="STRING" id="307972.A0A2G8L4N5"/>
<keyword evidence="6" id="KW-0627">Porphyrin biosynthesis</keyword>
<comment type="catalytic activity">
    <reaction evidence="10">
        <text>hydroxymethylbilane = uroporphyrinogen III + H2O</text>
        <dbReference type="Rhea" id="RHEA:18965"/>
        <dbReference type="ChEBI" id="CHEBI:15377"/>
        <dbReference type="ChEBI" id="CHEBI:57308"/>
        <dbReference type="ChEBI" id="CHEBI:57845"/>
        <dbReference type="EC" id="4.2.1.75"/>
    </reaction>
</comment>
<keyword evidence="4" id="KW-0350">Heme biosynthesis</keyword>
<dbReference type="OrthoDB" id="5595751at2759"/>
<protein>
    <recommendedName>
        <fullName evidence="9">Uroporphyrinogen-III synthase</fullName>
        <ecNumber evidence="3">4.2.1.75</ecNumber>
    </recommendedName>
    <alternativeName>
        <fullName evidence="8">Hydroxymethylbilane hydrolyase [cyclizing]</fullName>
    </alternativeName>
    <alternativeName>
        <fullName evidence="7">Uroporphyrinogen-III cosynthase</fullName>
    </alternativeName>
</protein>
<evidence type="ECO:0000256" key="6">
    <source>
        <dbReference type="ARBA" id="ARBA00023244"/>
    </source>
</evidence>
<dbReference type="GO" id="GO:0005829">
    <property type="term" value="C:cytosol"/>
    <property type="evidence" value="ECO:0007669"/>
    <property type="project" value="TreeGrafter"/>
</dbReference>
<dbReference type="GO" id="GO:0004852">
    <property type="term" value="F:uroporphyrinogen-III synthase activity"/>
    <property type="evidence" value="ECO:0007669"/>
    <property type="project" value="UniProtKB-EC"/>
</dbReference>
<dbReference type="InterPro" id="IPR003754">
    <property type="entry name" value="4pyrrol_synth_uPrphyn_synth"/>
</dbReference>
<evidence type="ECO:0000256" key="9">
    <source>
        <dbReference type="ARBA" id="ARBA00040167"/>
    </source>
</evidence>
<dbReference type="PANTHER" id="PTHR12390:SF0">
    <property type="entry name" value="UROPORPHYRINOGEN-III SYNTHASE"/>
    <property type="match status" value="1"/>
</dbReference>
<dbReference type="GO" id="GO:0006785">
    <property type="term" value="P:heme B biosynthetic process"/>
    <property type="evidence" value="ECO:0007669"/>
    <property type="project" value="UniProtKB-ARBA"/>
</dbReference>
<name>A0A2G8L4N5_STIJA</name>
<dbReference type="CDD" id="cd06578">
    <property type="entry name" value="HemD"/>
    <property type="match status" value="1"/>
</dbReference>
<evidence type="ECO:0000256" key="7">
    <source>
        <dbReference type="ARBA" id="ARBA00031702"/>
    </source>
</evidence>